<dbReference type="InterPro" id="IPR016054">
    <property type="entry name" value="LY6_UPA_recep-like"/>
</dbReference>
<keyword evidence="5" id="KW-0325">Glycoprotein</keyword>
<feature type="signal peptide" evidence="6">
    <location>
        <begin position="1"/>
        <end position="20"/>
    </location>
</feature>
<name>A0ABM0RLB1_GALVR</name>
<dbReference type="PANTHER" id="PTHR16982">
    <property type="entry name" value="LYMPHOCYTE ANTIGEN 6D"/>
    <property type="match status" value="1"/>
</dbReference>
<comment type="subcellular location">
    <subcellularLocation>
        <location evidence="1">Cell membrane</location>
    </subcellularLocation>
</comment>
<dbReference type="Gene3D" id="2.10.60.10">
    <property type="entry name" value="CD59"/>
    <property type="match status" value="1"/>
</dbReference>
<keyword evidence="4" id="KW-0472">Membrane</keyword>
<evidence type="ECO:0000259" key="7">
    <source>
        <dbReference type="SMART" id="SM00134"/>
    </source>
</evidence>
<dbReference type="PANTHER" id="PTHR16982:SF2">
    <property type="entry name" value="LYMPHOCYTE ANTIGEN 6D"/>
    <property type="match status" value="1"/>
</dbReference>
<dbReference type="Pfam" id="PF00087">
    <property type="entry name" value="Toxin_TOLIP"/>
    <property type="match status" value="1"/>
</dbReference>
<dbReference type="Proteomes" id="UP000694923">
    <property type="component" value="Unplaced"/>
</dbReference>
<gene>
    <name evidence="9" type="primary">LOC103599090</name>
</gene>
<feature type="chain" id="PRO_5047476154" evidence="6">
    <location>
        <begin position="21"/>
        <end position="128"/>
    </location>
</feature>
<reference evidence="9" key="1">
    <citation type="submission" date="2025-08" db="UniProtKB">
        <authorList>
            <consortium name="RefSeq"/>
        </authorList>
    </citation>
    <scope>IDENTIFICATION</scope>
</reference>
<evidence type="ECO:0000256" key="4">
    <source>
        <dbReference type="ARBA" id="ARBA00023136"/>
    </source>
</evidence>
<sequence length="128" mass="13163">MKTVTLLLVALAMATGPAWALRCHVCTSSTNCRQPQTCSASARFCRTMTTVEPLTGNLVKKDCAEGCVPTNSLQGQVSSGTGATLCCQSDLCNERLSSAAPARTALPSTPLSLAPALGLLALVLAPNL</sequence>
<dbReference type="InterPro" id="IPR045860">
    <property type="entry name" value="Snake_toxin-like_sf"/>
</dbReference>
<organism evidence="8 9">
    <name type="scientific">Galeopterus variegatus</name>
    <name type="common">Malayan flying lemur</name>
    <name type="synonym">Cynocephalus variegatus</name>
    <dbReference type="NCBI Taxonomy" id="482537"/>
    <lineage>
        <taxon>Eukaryota</taxon>
        <taxon>Metazoa</taxon>
        <taxon>Chordata</taxon>
        <taxon>Craniata</taxon>
        <taxon>Vertebrata</taxon>
        <taxon>Euteleostomi</taxon>
        <taxon>Mammalia</taxon>
        <taxon>Eutheria</taxon>
        <taxon>Euarchontoglires</taxon>
        <taxon>Dermoptera</taxon>
        <taxon>Cynocephalidae</taxon>
        <taxon>Galeopterus</taxon>
    </lineage>
</organism>
<evidence type="ECO:0000256" key="3">
    <source>
        <dbReference type="ARBA" id="ARBA00022729"/>
    </source>
</evidence>
<evidence type="ECO:0000313" key="8">
    <source>
        <dbReference type="Proteomes" id="UP000694923"/>
    </source>
</evidence>
<dbReference type="CDD" id="cd23542">
    <property type="entry name" value="TFP_LU_ECD_Ly6D"/>
    <property type="match status" value="1"/>
</dbReference>
<evidence type="ECO:0000313" key="9">
    <source>
        <dbReference type="RefSeq" id="XP_008581402.1"/>
    </source>
</evidence>
<dbReference type="InterPro" id="IPR035076">
    <property type="entry name" value="Toxin/TOLIP"/>
</dbReference>
<dbReference type="PROSITE" id="PS00983">
    <property type="entry name" value="LY6_UPAR"/>
    <property type="match status" value="1"/>
</dbReference>
<feature type="domain" description="UPAR/Ly6" evidence="7">
    <location>
        <begin position="21"/>
        <end position="106"/>
    </location>
</feature>
<evidence type="ECO:0000256" key="5">
    <source>
        <dbReference type="ARBA" id="ARBA00023180"/>
    </source>
</evidence>
<keyword evidence="2" id="KW-1003">Cell membrane</keyword>
<accession>A0ABM0RLB1</accession>
<proteinExistence type="predicted"/>
<dbReference type="GeneID" id="103599090"/>
<dbReference type="InterPro" id="IPR018363">
    <property type="entry name" value="CD59_antigen_CS"/>
</dbReference>
<dbReference type="SUPFAM" id="SSF57302">
    <property type="entry name" value="Snake toxin-like"/>
    <property type="match status" value="1"/>
</dbReference>
<dbReference type="SMART" id="SM00134">
    <property type="entry name" value="LU"/>
    <property type="match status" value="1"/>
</dbReference>
<evidence type="ECO:0000256" key="2">
    <source>
        <dbReference type="ARBA" id="ARBA00022475"/>
    </source>
</evidence>
<keyword evidence="3 6" id="KW-0732">Signal</keyword>
<dbReference type="RefSeq" id="XP_008581402.1">
    <property type="nucleotide sequence ID" value="XM_008583180.1"/>
</dbReference>
<evidence type="ECO:0000256" key="6">
    <source>
        <dbReference type="SAM" id="SignalP"/>
    </source>
</evidence>
<keyword evidence="8" id="KW-1185">Reference proteome</keyword>
<protein>
    <submittedName>
        <fullName evidence="9">Lymphocyte antigen 6D-like</fullName>
    </submittedName>
</protein>
<evidence type="ECO:0000256" key="1">
    <source>
        <dbReference type="ARBA" id="ARBA00004236"/>
    </source>
</evidence>
<dbReference type="InterPro" id="IPR042339">
    <property type="entry name" value="Ly6D"/>
</dbReference>